<evidence type="ECO:0000313" key="6">
    <source>
        <dbReference type="Proteomes" id="UP001172457"/>
    </source>
</evidence>
<evidence type="ECO:0000256" key="2">
    <source>
        <dbReference type="ARBA" id="ARBA00061659"/>
    </source>
</evidence>
<feature type="repeat" description="PPR" evidence="3">
    <location>
        <begin position="460"/>
        <end position="490"/>
    </location>
</feature>
<dbReference type="PROSITE" id="PS51375">
    <property type="entry name" value="PPR"/>
    <property type="match status" value="4"/>
</dbReference>
<dbReference type="Pfam" id="PF01535">
    <property type="entry name" value="PPR"/>
    <property type="match status" value="4"/>
</dbReference>
<dbReference type="GO" id="GO:0016020">
    <property type="term" value="C:membrane"/>
    <property type="evidence" value="ECO:0007669"/>
    <property type="project" value="InterPro"/>
</dbReference>
<dbReference type="EMBL" id="JARYMX010000007">
    <property type="protein sequence ID" value="KAJ9539736.1"/>
    <property type="molecule type" value="Genomic_DNA"/>
</dbReference>
<gene>
    <name evidence="5" type="ORF">OSB04_026242</name>
</gene>
<feature type="repeat" description="PPR" evidence="3">
    <location>
        <begin position="553"/>
        <end position="587"/>
    </location>
</feature>
<evidence type="ECO:0000256" key="3">
    <source>
        <dbReference type="PROSITE-ProRule" id="PRU00708"/>
    </source>
</evidence>
<evidence type="ECO:0000259" key="4">
    <source>
        <dbReference type="SMART" id="SM00244"/>
    </source>
</evidence>
<dbReference type="NCBIfam" id="TIGR00756">
    <property type="entry name" value="PPR"/>
    <property type="match status" value="6"/>
</dbReference>
<feature type="repeat" description="PPR" evidence="3">
    <location>
        <begin position="655"/>
        <end position="689"/>
    </location>
</feature>
<proteinExistence type="inferred from homology"/>
<dbReference type="FunFam" id="1.25.40.10:FF:000334">
    <property type="entry name" value="Pentatricopeptide repeat-containing protein"/>
    <property type="match status" value="1"/>
</dbReference>
<comment type="similarity">
    <text evidence="2">Belongs to the PPR family. PCMP-E subfamily.</text>
</comment>
<dbReference type="FunFam" id="1.25.40.10:FF:001156">
    <property type="entry name" value="Pentatricopeptide repeat-containing protein At5g61800"/>
    <property type="match status" value="1"/>
</dbReference>
<comment type="caution">
    <text evidence="5">The sequence shown here is derived from an EMBL/GenBank/DDBJ whole genome shotgun (WGS) entry which is preliminary data.</text>
</comment>
<dbReference type="GO" id="GO:0009451">
    <property type="term" value="P:RNA modification"/>
    <property type="evidence" value="ECO:0007669"/>
    <property type="project" value="InterPro"/>
</dbReference>
<dbReference type="CDD" id="cd08829">
    <property type="entry name" value="SPFH_paraslipin"/>
    <property type="match status" value="1"/>
</dbReference>
<dbReference type="InterPro" id="IPR011990">
    <property type="entry name" value="TPR-like_helical_dom_sf"/>
</dbReference>
<name>A0AA38W941_9ASTR</name>
<dbReference type="SMART" id="SM00244">
    <property type="entry name" value="PHB"/>
    <property type="match status" value="1"/>
</dbReference>
<keyword evidence="1" id="KW-0677">Repeat</keyword>
<dbReference type="InterPro" id="IPR046960">
    <property type="entry name" value="PPR_At4g14850-like_plant"/>
</dbReference>
<evidence type="ECO:0000313" key="5">
    <source>
        <dbReference type="EMBL" id="KAJ9539736.1"/>
    </source>
</evidence>
<dbReference type="Pfam" id="PF20431">
    <property type="entry name" value="E_motif"/>
    <property type="match status" value="1"/>
</dbReference>
<feature type="domain" description="Band 7" evidence="4">
    <location>
        <begin position="46"/>
        <end position="204"/>
    </location>
</feature>
<dbReference type="PANTHER" id="PTHR47926">
    <property type="entry name" value="PENTATRICOPEPTIDE REPEAT-CONTAINING PROTEIN"/>
    <property type="match status" value="1"/>
</dbReference>
<dbReference type="InterPro" id="IPR002885">
    <property type="entry name" value="PPR_rpt"/>
</dbReference>
<dbReference type="Pfam" id="PF01145">
    <property type="entry name" value="Band_7"/>
    <property type="match status" value="1"/>
</dbReference>
<accession>A0AA38W941</accession>
<evidence type="ECO:0000256" key="1">
    <source>
        <dbReference type="ARBA" id="ARBA00022737"/>
    </source>
</evidence>
<dbReference type="FunFam" id="1.25.40.10:FF:000470">
    <property type="entry name" value="Pentatricopeptide repeat-containing protein At5g66520"/>
    <property type="match status" value="1"/>
</dbReference>
<keyword evidence="6" id="KW-1185">Reference proteome</keyword>
<dbReference type="PANTHER" id="PTHR47926:SF467">
    <property type="entry name" value="REPEAT-CONTAINING PROTEIN, PUTATIVE-RELATED"/>
    <property type="match status" value="1"/>
</dbReference>
<dbReference type="SUPFAM" id="SSF117892">
    <property type="entry name" value="Band 7/SPFH domain"/>
    <property type="match status" value="1"/>
</dbReference>
<dbReference type="InterPro" id="IPR036013">
    <property type="entry name" value="Band_7/SPFH_dom_sf"/>
</dbReference>
<dbReference type="InterPro" id="IPR001972">
    <property type="entry name" value="Stomatin_HflK_fam"/>
</dbReference>
<dbReference type="GO" id="GO:0003723">
    <property type="term" value="F:RNA binding"/>
    <property type="evidence" value="ECO:0007669"/>
    <property type="project" value="InterPro"/>
</dbReference>
<dbReference type="PRINTS" id="PR00721">
    <property type="entry name" value="STOMATIN"/>
</dbReference>
<reference evidence="5" key="1">
    <citation type="submission" date="2023-03" db="EMBL/GenBank/DDBJ databases">
        <title>Chromosome-scale reference genome and RAD-based genetic map of yellow starthistle (Centaurea solstitialis) reveal putative structural variation and QTLs associated with invader traits.</title>
        <authorList>
            <person name="Reatini B."/>
            <person name="Cang F.A."/>
            <person name="Jiang Q."/>
            <person name="Mckibben M.T.W."/>
            <person name="Barker M.S."/>
            <person name="Rieseberg L.H."/>
            <person name="Dlugosch K.M."/>
        </authorList>
    </citation>
    <scope>NUCLEOTIDE SEQUENCE</scope>
    <source>
        <strain evidence="5">CAN-66</strain>
        <tissue evidence="5">Leaf</tissue>
    </source>
</reference>
<dbReference type="Proteomes" id="UP001172457">
    <property type="component" value="Chromosome 7"/>
</dbReference>
<dbReference type="AlphaFoldDB" id="A0AA38W941"/>
<dbReference type="Pfam" id="PF13041">
    <property type="entry name" value="PPR_2"/>
    <property type="match status" value="2"/>
</dbReference>
<feature type="repeat" description="PPR" evidence="3">
    <location>
        <begin position="491"/>
        <end position="525"/>
    </location>
</feature>
<dbReference type="Gene3D" id="3.30.479.30">
    <property type="entry name" value="Band 7 domain"/>
    <property type="match status" value="1"/>
</dbReference>
<dbReference type="InterPro" id="IPR046848">
    <property type="entry name" value="E_motif"/>
</dbReference>
<protein>
    <recommendedName>
        <fullName evidence="4">Band 7 domain-containing protein</fullName>
    </recommendedName>
</protein>
<dbReference type="InterPro" id="IPR001107">
    <property type="entry name" value="Band_7"/>
</dbReference>
<dbReference type="Gene3D" id="1.25.40.10">
    <property type="entry name" value="Tetratricopeptide repeat domain"/>
    <property type="match status" value="4"/>
</dbReference>
<organism evidence="5 6">
    <name type="scientific">Centaurea solstitialis</name>
    <name type="common">yellow star-thistle</name>
    <dbReference type="NCBI Taxonomy" id="347529"/>
    <lineage>
        <taxon>Eukaryota</taxon>
        <taxon>Viridiplantae</taxon>
        <taxon>Streptophyta</taxon>
        <taxon>Embryophyta</taxon>
        <taxon>Tracheophyta</taxon>
        <taxon>Spermatophyta</taxon>
        <taxon>Magnoliopsida</taxon>
        <taxon>eudicotyledons</taxon>
        <taxon>Gunneridae</taxon>
        <taxon>Pentapetalae</taxon>
        <taxon>asterids</taxon>
        <taxon>campanulids</taxon>
        <taxon>Asterales</taxon>
        <taxon>Asteraceae</taxon>
        <taxon>Carduoideae</taxon>
        <taxon>Cardueae</taxon>
        <taxon>Centaureinae</taxon>
        <taxon>Centaurea</taxon>
    </lineage>
</organism>
<sequence>MNRFLRSNSAINALNNTQQSLIRAFSASYVRHFRSNSYDAPPPVNWGIRIVPEKKAYVIGRFGKYAKTLEPGINLLIPFVDKASHVHSVEEESVSVGDQSVISKDNVSILVDGVLYVKMVEPKPASYQMENPRYPVIELAKTTMHSDLGKSTLDKTFEERDTLNDKIVIAINEAAKDWGLQCRRYKTRDISPPHVVKEAKEMQPEAELKKCAQNLESEGERQPHINIVDGKKSSMMLEAQGEAEAILARAQATNRGAALVSQALKENGEVEVPNLHKSLASVKQSHPHMTSISPCSILTLLKDCKNVRNLEQVHTQIIRKGFEQDHFLITQFISACNSVSSNNLSYAQTVFDRVLHPGIYLWNTLVKSHCTHSSLATVFGFFRQMKRSHYVAPDKYTFPLLVKSCSCALALKEGRVIHGLIIKYGTESDVFVGSSLIDFYGKCREIVNARKVFDELPVRNEVTWTSMIVGYSSSGDCLVAKKLFDEMPERNQASWNAMINAFIKSGDLLSAKRLFDEMPCKNKASFTTMINGFAKSGDMASARSLFDQSPEKDIISWSAMISGYAQNGQPKEAIRIFIDMRSKNVKPDEYVMVSLMSACSQAGDWELAKWVDSYTSEISIDRTQNHMAAALVDMNAKCGNLERAATLFSKMPERDMISYCSMIQGLSVHGRGGEAVDLFHRMLRDGVTPDDVAFTVVLSACSHADLVEEGCRIFDMMVSEYSITPSADHYACKVDLLGRAGRVREAYEVLKEMPVEPHAGAWGALLWACRVHGEVSLGKEVAGRLFKIEPRNAANYVLLSDMYAASDQWSDVNDVRKEMTEKGIRKLRGCSWI</sequence>